<dbReference type="OrthoDB" id="2004788at2"/>
<dbReference type="EMBL" id="SOGN01000071">
    <property type="protein sequence ID" value="TFC75849.1"/>
    <property type="molecule type" value="Genomic_DNA"/>
</dbReference>
<reference evidence="1 2" key="1">
    <citation type="submission" date="2019-03" db="EMBL/GenBank/DDBJ databases">
        <title>Genomics of glacier-inhabiting Cryobacterium strains.</title>
        <authorList>
            <person name="Liu Q."/>
            <person name="Xin Y.-H."/>
        </authorList>
    </citation>
    <scope>NUCLEOTIDE SEQUENCE [LARGE SCALE GENOMIC DNA]</scope>
    <source>
        <strain evidence="1 2">TMT2-48-2</strain>
    </source>
</reference>
<sequence length="75" mass="8716">MLANPHLWEDPEQRIRDVQRALDAVNAQILRNIKQINSRRGLLFQVKLDGLMGPRKEREDWQRAIDEALGTDKPA</sequence>
<accession>A0A4R8XLR7</accession>
<dbReference type="AlphaFoldDB" id="A0A4R8XLR7"/>
<evidence type="ECO:0000313" key="2">
    <source>
        <dbReference type="Proteomes" id="UP000298433"/>
    </source>
</evidence>
<keyword evidence="2" id="KW-1185">Reference proteome</keyword>
<gene>
    <name evidence="1" type="ORF">E3T23_15030</name>
</gene>
<dbReference type="RefSeq" id="WP_134371333.1">
    <property type="nucleotide sequence ID" value="NZ_SOGN01000071.1"/>
</dbReference>
<protein>
    <submittedName>
        <fullName evidence="1">Uncharacterized protein</fullName>
    </submittedName>
</protein>
<organism evidence="1 2">
    <name type="scientific">Cryobacterium cheniae</name>
    <dbReference type="NCBI Taxonomy" id="1259262"/>
    <lineage>
        <taxon>Bacteria</taxon>
        <taxon>Bacillati</taxon>
        <taxon>Actinomycetota</taxon>
        <taxon>Actinomycetes</taxon>
        <taxon>Micrococcales</taxon>
        <taxon>Microbacteriaceae</taxon>
        <taxon>Cryobacterium</taxon>
    </lineage>
</organism>
<name>A0A4R8XLR7_9MICO</name>
<dbReference type="Proteomes" id="UP000298433">
    <property type="component" value="Unassembled WGS sequence"/>
</dbReference>
<evidence type="ECO:0000313" key="1">
    <source>
        <dbReference type="EMBL" id="TFC75849.1"/>
    </source>
</evidence>
<comment type="caution">
    <text evidence="1">The sequence shown here is derived from an EMBL/GenBank/DDBJ whole genome shotgun (WGS) entry which is preliminary data.</text>
</comment>
<proteinExistence type="predicted"/>